<name>A0ABP9RG48_9PSEU</name>
<dbReference type="Gene3D" id="3.20.20.30">
    <property type="entry name" value="Luciferase-like domain"/>
    <property type="match status" value="1"/>
</dbReference>
<dbReference type="PANTHER" id="PTHR30137">
    <property type="entry name" value="LUCIFERASE-LIKE MONOOXYGENASE"/>
    <property type="match status" value="1"/>
</dbReference>
<dbReference type="CDD" id="cd00347">
    <property type="entry name" value="Flavin_utilizing_monoxygenases"/>
    <property type="match status" value="1"/>
</dbReference>
<gene>
    <name evidence="4" type="ORF">GCM10023321_83680</name>
</gene>
<dbReference type="RefSeq" id="WP_185065683.1">
    <property type="nucleotide sequence ID" value="NZ_BAABJP010000068.1"/>
</dbReference>
<evidence type="ECO:0000313" key="4">
    <source>
        <dbReference type="EMBL" id="GAA5176111.1"/>
    </source>
</evidence>
<proteinExistence type="predicted"/>
<sequence length="337" mass="36489">MSVPLSVLDLSPVVSGSTARDALRSTVDLARRVECLGYSRFWVAEHHSMPGVASAATSVLMGQVAAATATIRVGAGGVMLPNHAPLVVAEQFGTLEAFHPGRIDLGVGRAPGGSPRTTRALRDGTDRGHEAFPEYLEQLLGFFEPAEPGAVRAIPAEGNRPQPWLLGSSVVSAALAGTLGLPYAYAFHLNDANLHPALAAYRAAFRPSRRLDRPYVMVSAWVIAAETDRRARWLAGPSRLKAVMRRRGTPILLPTPEEAADHRYTDLDLKYLDGHFSSKIVGSPETVGKQLRRLVAETEADELIVTTRVHGTGDRIHSFELLAEHWLNKPSQHPQDS</sequence>
<comment type="similarity">
    <text evidence="1">To bacterial alkanal monooxygenase alpha and beta chains.</text>
</comment>
<organism evidence="4 5">
    <name type="scientific">Pseudonocardia eucalypti</name>
    <dbReference type="NCBI Taxonomy" id="648755"/>
    <lineage>
        <taxon>Bacteria</taxon>
        <taxon>Bacillati</taxon>
        <taxon>Actinomycetota</taxon>
        <taxon>Actinomycetes</taxon>
        <taxon>Pseudonocardiales</taxon>
        <taxon>Pseudonocardiaceae</taxon>
        <taxon>Pseudonocardia</taxon>
    </lineage>
</organism>
<comment type="caution">
    <text evidence="4">The sequence shown here is derived from an EMBL/GenBank/DDBJ whole genome shotgun (WGS) entry which is preliminary data.</text>
</comment>
<feature type="domain" description="Luciferase-like" evidence="3">
    <location>
        <begin position="17"/>
        <end position="298"/>
    </location>
</feature>
<keyword evidence="5" id="KW-1185">Reference proteome</keyword>
<dbReference type="Pfam" id="PF00296">
    <property type="entry name" value="Bac_luciferase"/>
    <property type="match status" value="1"/>
</dbReference>
<evidence type="ECO:0000313" key="5">
    <source>
        <dbReference type="Proteomes" id="UP001428817"/>
    </source>
</evidence>
<dbReference type="SUPFAM" id="SSF51679">
    <property type="entry name" value="Bacterial luciferase-like"/>
    <property type="match status" value="1"/>
</dbReference>
<reference evidence="5" key="1">
    <citation type="journal article" date="2019" name="Int. J. Syst. Evol. Microbiol.">
        <title>The Global Catalogue of Microorganisms (GCM) 10K type strain sequencing project: providing services to taxonomists for standard genome sequencing and annotation.</title>
        <authorList>
            <consortium name="The Broad Institute Genomics Platform"/>
            <consortium name="The Broad Institute Genome Sequencing Center for Infectious Disease"/>
            <person name="Wu L."/>
            <person name="Ma J."/>
        </authorList>
    </citation>
    <scope>NUCLEOTIDE SEQUENCE [LARGE SCALE GENOMIC DNA]</scope>
    <source>
        <strain evidence="5">JCM 18303</strain>
    </source>
</reference>
<dbReference type="InterPro" id="IPR019949">
    <property type="entry name" value="CmoO-like"/>
</dbReference>
<dbReference type="EMBL" id="BAABJP010000068">
    <property type="protein sequence ID" value="GAA5176111.1"/>
    <property type="molecule type" value="Genomic_DNA"/>
</dbReference>
<feature type="region of interest" description="Disordered" evidence="2">
    <location>
        <begin position="107"/>
        <end position="126"/>
    </location>
</feature>
<evidence type="ECO:0000256" key="1">
    <source>
        <dbReference type="ARBA" id="ARBA00007789"/>
    </source>
</evidence>
<dbReference type="InterPro" id="IPR036661">
    <property type="entry name" value="Luciferase-like_sf"/>
</dbReference>
<protein>
    <submittedName>
        <fullName evidence="4">LLM class flavin-dependent oxidoreductase</fullName>
    </submittedName>
</protein>
<dbReference type="PANTHER" id="PTHR30137:SF6">
    <property type="entry name" value="LUCIFERASE-LIKE MONOOXYGENASE"/>
    <property type="match status" value="1"/>
</dbReference>
<accession>A0ABP9RG48</accession>
<evidence type="ECO:0000259" key="3">
    <source>
        <dbReference type="Pfam" id="PF00296"/>
    </source>
</evidence>
<dbReference type="InterPro" id="IPR050766">
    <property type="entry name" value="Bact_Lucif_Oxidored"/>
</dbReference>
<dbReference type="NCBIfam" id="TIGR03558">
    <property type="entry name" value="oxido_grp_1"/>
    <property type="match status" value="1"/>
</dbReference>
<dbReference type="Proteomes" id="UP001428817">
    <property type="component" value="Unassembled WGS sequence"/>
</dbReference>
<dbReference type="InterPro" id="IPR011251">
    <property type="entry name" value="Luciferase-like_dom"/>
</dbReference>
<evidence type="ECO:0000256" key="2">
    <source>
        <dbReference type="SAM" id="MobiDB-lite"/>
    </source>
</evidence>